<keyword evidence="3" id="KW-1185">Reference proteome</keyword>
<accession>A0ABQ6H6X6</accession>
<dbReference type="EMBL" id="BSSU01000011">
    <property type="protein sequence ID" value="GLX82955.1"/>
    <property type="molecule type" value="Genomic_DNA"/>
</dbReference>
<keyword evidence="1" id="KW-0472">Membrane</keyword>
<name>A0ABQ6H6X6_9GAMM</name>
<evidence type="ECO:0000313" key="2">
    <source>
        <dbReference type="EMBL" id="GLX82955.1"/>
    </source>
</evidence>
<feature type="transmembrane region" description="Helical" evidence="1">
    <location>
        <begin position="38"/>
        <end position="59"/>
    </location>
</feature>
<keyword evidence="1" id="KW-0812">Transmembrane</keyword>
<keyword evidence="1" id="KW-1133">Transmembrane helix</keyword>
<sequence length="377" mass="42267">MSVINQMLKDLDERKPEQQGSPIQQTAVGVPSGQKRGWALIVLIIVIINVLGWFVWHIYQENQALKAQQIDTSQQVVVKTSKKAVDTAVTEQQERLSIQTKEEASLVAVEEPKQQTQLPPKVTEVEVPKTQPARSENQIEQKPNLATVATNSQAKVQEVVAPNVENVAESPVKIEKAKPTMSVARKQLSPQELISKKVEQAQNAITTNQPLKAESLYEEILVIDRHEHEVRKQLAALWYGRKAYQSALNLLQQGSAIDYNNSEFRLMKARIYLTMGQATNALNELLVLKDVQQVEYQAMIATTAQQLQQIQAAVYAYEKLTQLQPNDGRWWLGLAIAHDTDAKFELAINAYKKATVLPGISNSSMAFARQRIQELGE</sequence>
<dbReference type="Proteomes" id="UP001157133">
    <property type="component" value="Unassembled WGS sequence"/>
</dbReference>
<comment type="caution">
    <text evidence="2">The sequence shown here is derived from an EMBL/GenBank/DDBJ whole genome shotgun (WGS) entry which is preliminary data.</text>
</comment>
<organism evidence="2 3">
    <name type="scientific">Thalassotalea eurytherma</name>
    <dbReference type="NCBI Taxonomy" id="1144278"/>
    <lineage>
        <taxon>Bacteria</taxon>
        <taxon>Pseudomonadati</taxon>
        <taxon>Pseudomonadota</taxon>
        <taxon>Gammaproteobacteria</taxon>
        <taxon>Alteromonadales</taxon>
        <taxon>Colwelliaceae</taxon>
        <taxon>Thalassotalea</taxon>
    </lineage>
</organism>
<protein>
    <submittedName>
        <fullName evidence="2">MSHA biogenesis protein MshN</fullName>
    </submittedName>
</protein>
<evidence type="ECO:0000313" key="3">
    <source>
        <dbReference type="Proteomes" id="UP001157133"/>
    </source>
</evidence>
<dbReference type="Gene3D" id="1.25.40.10">
    <property type="entry name" value="Tetratricopeptide repeat domain"/>
    <property type="match status" value="2"/>
</dbReference>
<dbReference type="SUPFAM" id="SSF48452">
    <property type="entry name" value="TPR-like"/>
    <property type="match status" value="1"/>
</dbReference>
<dbReference type="SMART" id="SM00028">
    <property type="entry name" value="TPR"/>
    <property type="match status" value="3"/>
</dbReference>
<evidence type="ECO:0000256" key="1">
    <source>
        <dbReference type="SAM" id="Phobius"/>
    </source>
</evidence>
<dbReference type="InterPro" id="IPR011990">
    <property type="entry name" value="TPR-like_helical_dom_sf"/>
</dbReference>
<dbReference type="Pfam" id="PF14559">
    <property type="entry name" value="TPR_19"/>
    <property type="match status" value="1"/>
</dbReference>
<reference evidence="2 3" key="1">
    <citation type="submission" date="2023-03" db="EMBL/GenBank/DDBJ databases">
        <title>Draft genome sequence of Thalassotalea eurytherma JCM 18482T.</title>
        <authorList>
            <person name="Sawabe T."/>
        </authorList>
    </citation>
    <scope>NUCLEOTIDE SEQUENCE [LARGE SCALE GENOMIC DNA]</scope>
    <source>
        <strain evidence="2 3">JCM 18482</strain>
    </source>
</reference>
<dbReference type="InterPro" id="IPR019734">
    <property type="entry name" value="TPR_rpt"/>
</dbReference>
<gene>
    <name evidence="2" type="ORF">theurythT_24070</name>
</gene>
<proteinExistence type="predicted"/>
<dbReference type="RefSeq" id="WP_284208344.1">
    <property type="nucleotide sequence ID" value="NZ_BSSU01000011.1"/>
</dbReference>